<evidence type="ECO:0000313" key="1">
    <source>
        <dbReference type="EnsemblPlants" id="OB09G11300.1"/>
    </source>
</evidence>
<organism evidence="1">
    <name type="scientific">Oryza brachyantha</name>
    <name type="common">malo sina</name>
    <dbReference type="NCBI Taxonomy" id="4533"/>
    <lineage>
        <taxon>Eukaryota</taxon>
        <taxon>Viridiplantae</taxon>
        <taxon>Streptophyta</taxon>
        <taxon>Embryophyta</taxon>
        <taxon>Tracheophyta</taxon>
        <taxon>Spermatophyta</taxon>
        <taxon>Magnoliopsida</taxon>
        <taxon>Liliopsida</taxon>
        <taxon>Poales</taxon>
        <taxon>Poaceae</taxon>
        <taxon>BOP clade</taxon>
        <taxon>Oryzoideae</taxon>
        <taxon>Oryzeae</taxon>
        <taxon>Oryzinae</taxon>
        <taxon>Oryza</taxon>
    </lineage>
</organism>
<reference evidence="1" key="2">
    <citation type="submission" date="2013-04" db="UniProtKB">
        <authorList>
            <consortium name="EnsemblPlants"/>
        </authorList>
    </citation>
    <scope>IDENTIFICATION</scope>
</reference>
<dbReference type="EnsemblPlants" id="OB09G11300.1">
    <property type="protein sequence ID" value="OB09G11300.1"/>
    <property type="gene ID" value="OB09G11300"/>
</dbReference>
<dbReference type="Gramene" id="OB09G11300.1">
    <property type="protein sequence ID" value="OB09G11300.1"/>
    <property type="gene ID" value="OB09G11300"/>
</dbReference>
<protein>
    <submittedName>
        <fullName evidence="1">Uncharacterized protein</fullName>
    </submittedName>
</protein>
<name>J3MVV2_ORYBR</name>
<keyword evidence="2" id="KW-1185">Reference proteome</keyword>
<dbReference type="AlphaFoldDB" id="J3MVV2"/>
<reference evidence="1" key="1">
    <citation type="journal article" date="2013" name="Nat. Commun.">
        <title>Whole-genome sequencing of Oryza brachyantha reveals mechanisms underlying Oryza genome evolution.</title>
        <authorList>
            <person name="Chen J."/>
            <person name="Huang Q."/>
            <person name="Gao D."/>
            <person name="Wang J."/>
            <person name="Lang Y."/>
            <person name="Liu T."/>
            <person name="Li B."/>
            <person name="Bai Z."/>
            <person name="Luis Goicoechea J."/>
            <person name="Liang C."/>
            <person name="Chen C."/>
            <person name="Zhang W."/>
            <person name="Sun S."/>
            <person name="Liao Y."/>
            <person name="Zhang X."/>
            <person name="Yang L."/>
            <person name="Song C."/>
            <person name="Wang M."/>
            <person name="Shi J."/>
            <person name="Liu G."/>
            <person name="Liu J."/>
            <person name="Zhou H."/>
            <person name="Zhou W."/>
            <person name="Yu Q."/>
            <person name="An N."/>
            <person name="Chen Y."/>
            <person name="Cai Q."/>
            <person name="Wang B."/>
            <person name="Liu B."/>
            <person name="Min J."/>
            <person name="Huang Y."/>
            <person name="Wu H."/>
            <person name="Li Z."/>
            <person name="Zhang Y."/>
            <person name="Yin Y."/>
            <person name="Song W."/>
            <person name="Jiang J."/>
            <person name="Jackson S.A."/>
            <person name="Wing R.A."/>
            <person name="Wang J."/>
            <person name="Chen M."/>
        </authorList>
    </citation>
    <scope>NUCLEOTIDE SEQUENCE [LARGE SCALE GENOMIC DNA]</scope>
    <source>
        <strain evidence="1">cv. IRGC 101232</strain>
    </source>
</reference>
<dbReference type="HOGENOM" id="CLU_2516275_0_0_1"/>
<evidence type="ECO:0000313" key="2">
    <source>
        <dbReference type="Proteomes" id="UP000006038"/>
    </source>
</evidence>
<dbReference type="STRING" id="4533.J3MVV2"/>
<accession>J3MVV2</accession>
<proteinExistence type="predicted"/>
<dbReference type="Proteomes" id="UP000006038">
    <property type="component" value="Chromosome 9"/>
</dbReference>
<sequence>MTQDSINAYLEPKCNRLIHKLCRDQYILPKIAERELRRFSYLRSASSAVGIKPLLSEIPVPWLSIYICKAEKFMGKNVMRFDGEI</sequence>